<dbReference type="EMBL" id="CAJGYO010000010">
    <property type="protein sequence ID" value="CAD6257749.1"/>
    <property type="molecule type" value="Genomic_DNA"/>
</dbReference>
<comment type="caution">
    <text evidence="2">The sequence shown here is derived from an EMBL/GenBank/DDBJ whole genome shotgun (WGS) entry which is preliminary data.</text>
</comment>
<feature type="compositionally biased region" description="Basic and acidic residues" evidence="1">
    <location>
        <begin position="180"/>
        <end position="194"/>
    </location>
</feature>
<gene>
    <name evidence="2" type="ORF">NCGR_LOCUS41233</name>
</gene>
<accession>A0A811QES7</accession>
<keyword evidence="3" id="KW-1185">Reference proteome</keyword>
<feature type="compositionally biased region" description="Basic and acidic residues" evidence="1">
    <location>
        <begin position="88"/>
        <end position="99"/>
    </location>
</feature>
<sequence length="239" mass="26760">MYMQARQLVDTVTMTQNWLLEDRYVIYDNFVPYQELSYNILVFVLWSPFLVKGTEKAKGGATGAELDVPGSVERVVGGGVLGRQTTKNQKEPQSRKHGEALLFPQSPDPTRTAAGDDLLKVPVSPWVLRAPGSVVQGQARDDTAAPNAAARHSPRRCSSEVPGAHLMKTDEQEQTGMAESPEHAPEADPEQEPDRRQLRHWWMNRHMQRRAAHCRPKDGGRCEFCGRTECLLQAENEAM</sequence>
<proteinExistence type="predicted"/>
<evidence type="ECO:0000313" key="2">
    <source>
        <dbReference type="EMBL" id="CAD6257749.1"/>
    </source>
</evidence>
<feature type="region of interest" description="Disordered" evidence="1">
    <location>
        <begin position="81"/>
        <end position="114"/>
    </location>
</feature>
<feature type="region of interest" description="Disordered" evidence="1">
    <location>
        <begin position="132"/>
        <end position="194"/>
    </location>
</feature>
<evidence type="ECO:0000313" key="3">
    <source>
        <dbReference type="Proteomes" id="UP000604825"/>
    </source>
</evidence>
<name>A0A811QES7_9POAL</name>
<dbReference type="Proteomes" id="UP000604825">
    <property type="component" value="Unassembled WGS sequence"/>
</dbReference>
<organism evidence="2 3">
    <name type="scientific">Miscanthus lutarioriparius</name>
    <dbReference type="NCBI Taxonomy" id="422564"/>
    <lineage>
        <taxon>Eukaryota</taxon>
        <taxon>Viridiplantae</taxon>
        <taxon>Streptophyta</taxon>
        <taxon>Embryophyta</taxon>
        <taxon>Tracheophyta</taxon>
        <taxon>Spermatophyta</taxon>
        <taxon>Magnoliopsida</taxon>
        <taxon>Liliopsida</taxon>
        <taxon>Poales</taxon>
        <taxon>Poaceae</taxon>
        <taxon>PACMAD clade</taxon>
        <taxon>Panicoideae</taxon>
        <taxon>Andropogonodae</taxon>
        <taxon>Andropogoneae</taxon>
        <taxon>Saccharinae</taxon>
        <taxon>Miscanthus</taxon>
    </lineage>
</organism>
<evidence type="ECO:0000256" key="1">
    <source>
        <dbReference type="SAM" id="MobiDB-lite"/>
    </source>
</evidence>
<dbReference type="AlphaFoldDB" id="A0A811QES7"/>
<reference evidence="2" key="1">
    <citation type="submission" date="2020-10" db="EMBL/GenBank/DDBJ databases">
        <authorList>
            <person name="Han B."/>
            <person name="Lu T."/>
            <person name="Zhao Q."/>
            <person name="Huang X."/>
            <person name="Zhao Y."/>
        </authorList>
    </citation>
    <scope>NUCLEOTIDE SEQUENCE</scope>
</reference>
<protein>
    <submittedName>
        <fullName evidence="2">Uncharacterized protein</fullName>
    </submittedName>
</protein>